<evidence type="ECO:0000256" key="2">
    <source>
        <dbReference type="ARBA" id="ARBA00008020"/>
    </source>
</evidence>
<comment type="function">
    <text evidence="8">Molecular chaperone; assists the folding of proteins upon ATP hydrolysis. Known to play a role, in vitro, in the folding of actin and tubulin.</text>
</comment>
<dbReference type="GO" id="GO:0051082">
    <property type="term" value="F:unfolded protein binding"/>
    <property type="evidence" value="ECO:0007669"/>
    <property type="project" value="InterPro"/>
</dbReference>
<keyword evidence="5 7" id="KW-0067">ATP-binding</keyword>
<comment type="subcellular location">
    <subcellularLocation>
        <location evidence="1 8">Cytoplasm</location>
    </subcellularLocation>
</comment>
<dbReference type="Gene3D" id="3.30.260.10">
    <property type="entry name" value="TCP-1-like chaperonin intermediate domain"/>
    <property type="match status" value="1"/>
</dbReference>
<dbReference type="InterPro" id="IPR027413">
    <property type="entry name" value="GROEL-like_equatorial_sf"/>
</dbReference>
<accession>A0A391NNJ2</accession>
<evidence type="ECO:0000313" key="10">
    <source>
        <dbReference type="Proteomes" id="UP000265618"/>
    </source>
</evidence>
<evidence type="ECO:0000313" key="9">
    <source>
        <dbReference type="EMBL" id="GCA63271.1"/>
    </source>
</evidence>
<dbReference type="InterPro" id="IPR012720">
    <property type="entry name" value="Chap_CCT_eta"/>
</dbReference>
<reference evidence="9 10" key="1">
    <citation type="journal article" date="2018" name="PLoS ONE">
        <title>The draft genome of Kipferlia bialata reveals reductive genome evolution in fornicate parasites.</title>
        <authorList>
            <person name="Tanifuji G."/>
            <person name="Takabayashi S."/>
            <person name="Kume K."/>
            <person name="Takagi M."/>
            <person name="Nakayama T."/>
            <person name="Kamikawa R."/>
            <person name="Inagaki Y."/>
            <person name="Hashimoto T."/>
        </authorList>
    </citation>
    <scope>NUCLEOTIDE SEQUENCE [LARGE SCALE GENOMIC DNA]</scope>
    <source>
        <strain evidence="9">NY0173</strain>
    </source>
</reference>
<dbReference type="SUPFAM" id="SSF48592">
    <property type="entry name" value="GroEL equatorial domain-like"/>
    <property type="match status" value="1"/>
</dbReference>
<evidence type="ECO:0000256" key="1">
    <source>
        <dbReference type="ARBA" id="ARBA00004496"/>
    </source>
</evidence>
<keyword evidence="6 7" id="KW-0143">Chaperone</keyword>
<dbReference type="PROSITE" id="PS00751">
    <property type="entry name" value="TCP1_2"/>
    <property type="match status" value="1"/>
</dbReference>
<dbReference type="FunFam" id="3.50.7.10:FF:000006">
    <property type="entry name" value="T-complex protein 1 subunit eta"/>
    <property type="match status" value="1"/>
</dbReference>
<keyword evidence="10" id="KW-1185">Reference proteome</keyword>
<dbReference type="InterPro" id="IPR027410">
    <property type="entry name" value="TCP-1-like_intermed_sf"/>
</dbReference>
<dbReference type="InterPro" id="IPR053374">
    <property type="entry name" value="TCP-1_chaperonin"/>
</dbReference>
<comment type="caution">
    <text evidence="9">The sequence shown here is derived from an EMBL/GenBank/DDBJ whole genome shotgun (WGS) entry which is preliminary data.</text>
</comment>
<dbReference type="Gene3D" id="3.50.7.10">
    <property type="entry name" value="GroEL"/>
    <property type="match status" value="1"/>
</dbReference>
<dbReference type="PANTHER" id="PTHR11353">
    <property type="entry name" value="CHAPERONIN"/>
    <property type="match status" value="1"/>
</dbReference>
<evidence type="ECO:0000256" key="3">
    <source>
        <dbReference type="ARBA" id="ARBA00022490"/>
    </source>
</evidence>
<comment type="similarity">
    <text evidence="2 7">Belongs to the TCP-1 chaperonin family.</text>
</comment>
<comment type="subunit">
    <text evidence="8">Heterooligomeric complex that forms two stacked rings.</text>
</comment>
<sequence>PHPLMPGLQPAVVLLKDGTDQSQGKGQLLSNINACLALKEIVQTTLGPRGMDKLMATSNVGRKPVISNDGATIMKLLDVVHPAARVLVDISRAQDTEVGDGTTSVVVLAGSLLEKCKPYVENGVHSRTIMRAYRRSCDLAVSIIKECQVSLSATDDRRERLERLAATALNSKLVSTCREQFAAMAVDAVETLGPDGSLEDIGIKQVTGGALQNSQLLRGVAFKRTFHYAGHGQLSKSFDNPKVLCLNVELEWKSERDNAEIRITDPQKYQEVVDAEFRILYEKLDTIVASGANVVLSKLPIGDLATQYFASKGLFCAGRVPDDDLSRVARATGGRMLTATSDIDASALGVCERFEEKQVGAERFNFFYTPKSSTVTFILRGGAEQFIAESERSLHDAVCIVRRAMKAPAVVAGGGAIEMLMSTRIAQEAKKVPGKEQLLMEAFAEALEVIPWQLACNAGFDTTEVLNKLRAAHAKAFKAGKQIWLGLDINEQDGVCDTFASHVWEPSLIKLNALRAATEAACSVLSVDQTVRNVSSKATMEASRNKTADMRNRMDAAGMDGGQAAARGMSGRYGKGH</sequence>
<dbReference type="Proteomes" id="UP000265618">
    <property type="component" value="Unassembled WGS sequence"/>
</dbReference>
<dbReference type="InterPro" id="IPR002194">
    <property type="entry name" value="Chaperonin_TCP-1_CS"/>
</dbReference>
<dbReference type="SUPFAM" id="SSF52029">
    <property type="entry name" value="GroEL apical domain-like"/>
    <property type="match status" value="1"/>
</dbReference>
<dbReference type="FunFam" id="3.30.260.10:FF:000022">
    <property type="entry name" value="T-complex protein 1 subunit eta"/>
    <property type="match status" value="1"/>
</dbReference>
<dbReference type="InterPro" id="IPR054827">
    <property type="entry name" value="thermosome_alpha"/>
</dbReference>
<dbReference type="InterPro" id="IPR017998">
    <property type="entry name" value="Chaperone_TCP-1"/>
</dbReference>
<evidence type="ECO:0000256" key="4">
    <source>
        <dbReference type="ARBA" id="ARBA00022741"/>
    </source>
</evidence>
<dbReference type="AlphaFoldDB" id="A0A391NNJ2"/>
<dbReference type="NCBIfam" id="TIGR02345">
    <property type="entry name" value="chap_CCT_eta"/>
    <property type="match status" value="1"/>
</dbReference>
<dbReference type="FunFam" id="1.10.560.10:FF:000017">
    <property type="entry name" value="T-complex protein 1 subunit eta"/>
    <property type="match status" value="1"/>
</dbReference>
<dbReference type="GO" id="GO:0005524">
    <property type="term" value="F:ATP binding"/>
    <property type="evidence" value="ECO:0007669"/>
    <property type="project" value="UniProtKB-KW"/>
</dbReference>
<gene>
    <name evidence="9" type="ORF">KIPB_008939</name>
</gene>
<protein>
    <recommendedName>
        <fullName evidence="8">T-complex protein 1 subunit eta</fullName>
        <shortName evidence="8">TCP-1-eta</shortName>
    </recommendedName>
    <alternativeName>
        <fullName evidence="8">CCT-eta</fullName>
    </alternativeName>
</protein>
<proteinExistence type="inferred from homology"/>
<evidence type="ECO:0000256" key="5">
    <source>
        <dbReference type="ARBA" id="ARBA00022840"/>
    </source>
</evidence>
<dbReference type="OrthoDB" id="1935484at2759"/>
<dbReference type="SUPFAM" id="SSF54849">
    <property type="entry name" value="GroEL-intermediate domain like"/>
    <property type="match status" value="1"/>
</dbReference>
<feature type="non-terminal residue" evidence="9">
    <location>
        <position position="1"/>
    </location>
</feature>
<dbReference type="GO" id="GO:0140662">
    <property type="term" value="F:ATP-dependent protein folding chaperone"/>
    <property type="evidence" value="ECO:0007669"/>
    <property type="project" value="InterPro"/>
</dbReference>
<keyword evidence="4 7" id="KW-0547">Nucleotide-binding</keyword>
<dbReference type="PRINTS" id="PR00304">
    <property type="entry name" value="TCOMPLEXTCP1"/>
</dbReference>
<dbReference type="EMBL" id="BDIP01002898">
    <property type="protein sequence ID" value="GCA63271.1"/>
    <property type="molecule type" value="Genomic_DNA"/>
</dbReference>
<dbReference type="GO" id="GO:0016887">
    <property type="term" value="F:ATP hydrolysis activity"/>
    <property type="evidence" value="ECO:0007669"/>
    <property type="project" value="InterPro"/>
</dbReference>
<dbReference type="InterPro" id="IPR027409">
    <property type="entry name" value="GroEL-like_apical_dom_sf"/>
</dbReference>
<keyword evidence="3 8" id="KW-0963">Cytoplasm</keyword>
<evidence type="ECO:0000256" key="8">
    <source>
        <dbReference type="RuleBase" id="RU365042"/>
    </source>
</evidence>
<dbReference type="NCBIfam" id="NF041083">
    <property type="entry name" value="thermosome_beta"/>
    <property type="match status" value="1"/>
</dbReference>
<dbReference type="Gene3D" id="1.10.560.10">
    <property type="entry name" value="GroEL-like equatorial domain"/>
    <property type="match status" value="1"/>
</dbReference>
<dbReference type="Pfam" id="PF00118">
    <property type="entry name" value="Cpn60_TCP1"/>
    <property type="match status" value="1"/>
</dbReference>
<dbReference type="InterPro" id="IPR002423">
    <property type="entry name" value="Cpn60/GroEL/TCP-1"/>
</dbReference>
<name>A0A391NNJ2_9EUKA</name>
<organism evidence="9 10">
    <name type="scientific">Kipferlia bialata</name>
    <dbReference type="NCBI Taxonomy" id="797122"/>
    <lineage>
        <taxon>Eukaryota</taxon>
        <taxon>Metamonada</taxon>
        <taxon>Carpediemonas-like organisms</taxon>
        <taxon>Kipferlia</taxon>
    </lineage>
</organism>
<dbReference type="CDD" id="cd03340">
    <property type="entry name" value="TCP1_eta"/>
    <property type="match status" value="1"/>
</dbReference>
<dbReference type="PROSITE" id="PS00995">
    <property type="entry name" value="TCP1_3"/>
    <property type="match status" value="1"/>
</dbReference>
<evidence type="ECO:0000256" key="7">
    <source>
        <dbReference type="RuleBase" id="RU004187"/>
    </source>
</evidence>
<evidence type="ECO:0000256" key="6">
    <source>
        <dbReference type="ARBA" id="ARBA00023186"/>
    </source>
</evidence>
<dbReference type="NCBIfam" id="NF041082">
    <property type="entry name" value="thermosome_alpha"/>
    <property type="match status" value="1"/>
</dbReference>
<dbReference type="GO" id="GO:0005832">
    <property type="term" value="C:chaperonin-containing T-complex"/>
    <property type="evidence" value="ECO:0007669"/>
    <property type="project" value="UniProtKB-ARBA"/>
</dbReference>